<protein>
    <recommendedName>
        <fullName evidence="6">PPM-type phosphatase domain-containing protein</fullName>
    </recommendedName>
</protein>
<dbReference type="PROSITE" id="PS01032">
    <property type="entry name" value="PPM_1"/>
    <property type="match status" value="1"/>
</dbReference>
<reference evidence="7" key="1">
    <citation type="submission" date="2021-01" db="EMBL/GenBank/DDBJ databases">
        <authorList>
            <person name="Corre E."/>
            <person name="Pelletier E."/>
            <person name="Niang G."/>
            <person name="Scheremetjew M."/>
            <person name="Finn R."/>
            <person name="Kale V."/>
            <person name="Holt S."/>
            <person name="Cochrane G."/>
            <person name="Meng A."/>
            <person name="Brown T."/>
            <person name="Cohen L."/>
        </authorList>
    </citation>
    <scope>NUCLEOTIDE SEQUENCE</scope>
    <source>
        <strain evidence="7">CCMP 2712</strain>
    </source>
</reference>
<evidence type="ECO:0000256" key="5">
    <source>
        <dbReference type="SAM" id="MobiDB-lite"/>
    </source>
</evidence>
<organism evidence="7">
    <name type="scientific">Guillardia theta</name>
    <name type="common">Cryptophyte</name>
    <name type="synonym">Cryptomonas phi</name>
    <dbReference type="NCBI Taxonomy" id="55529"/>
    <lineage>
        <taxon>Eukaryota</taxon>
        <taxon>Cryptophyceae</taxon>
        <taxon>Pyrenomonadales</taxon>
        <taxon>Geminigeraceae</taxon>
        <taxon>Guillardia</taxon>
    </lineage>
</organism>
<dbReference type="OMA" id="CFHATEN"/>
<dbReference type="Gene3D" id="3.60.40.10">
    <property type="entry name" value="PPM-type phosphatase domain"/>
    <property type="match status" value="2"/>
</dbReference>
<evidence type="ECO:0000313" key="7">
    <source>
        <dbReference type="EMBL" id="CAE2315602.1"/>
    </source>
</evidence>
<accession>A0A7S4NXK0</accession>
<comment type="similarity">
    <text evidence="4">Belongs to the PP2C family.</text>
</comment>
<dbReference type="CDD" id="cd00143">
    <property type="entry name" value="PP2Cc"/>
    <property type="match status" value="1"/>
</dbReference>
<name>A0A7S4NXK0_GUITH</name>
<gene>
    <name evidence="7" type="ORF">GTHE00462_LOCUS24025</name>
</gene>
<evidence type="ECO:0000256" key="4">
    <source>
        <dbReference type="RuleBase" id="RU003465"/>
    </source>
</evidence>
<dbReference type="Pfam" id="PF00481">
    <property type="entry name" value="PP2C"/>
    <property type="match status" value="1"/>
</dbReference>
<proteinExistence type="inferred from homology"/>
<dbReference type="SMART" id="SM00332">
    <property type="entry name" value="PP2Cc"/>
    <property type="match status" value="1"/>
</dbReference>
<dbReference type="EMBL" id="HBKN01030872">
    <property type="protein sequence ID" value="CAE2315602.1"/>
    <property type="molecule type" value="Transcribed_RNA"/>
</dbReference>
<dbReference type="AlphaFoldDB" id="A0A7S4NXK0"/>
<dbReference type="PANTHER" id="PTHR47992">
    <property type="entry name" value="PROTEIN PHOSPHATASE"/>
    <property type="match status" value="1"/>
</dbReference>
<feature type="domain" description="PPM-type phosphatase" evidence="6">
    <location>
        <begin position="24"/>
        <end position="373"/>
    </location>
</feature>
<feature type="non-terminal residue" evidence="7">
    <location>
        <position position="491"/>
    </location>
</feature>
<dbReference type="GO" id="GO:0046872">
    <property type="term" value="F:metal ion binding"/>
    <property type="evidence" value="ECO:0007669"/>
    <property type="project" value="UniProtKB-KW"/>
</dbReference>
<keyword evidence="3 4" id="KW-0904">Protein phosphatase</keyword>
<dbReference type="PROSITE" id="PS51746">
    <property type="entry name" value="PPM_2"/>
    <property type="match status" value="1"/>
</dbReference>
<evidence type="ECO:0000256" key="1">
    <source>
        <dbReference type="ARBA" id="ARBA00022723"/>
    </source>
</evidence>
<sequence>MNLQPAFVQAILSLPENQDTPKVVCGGCSIKGRRPQQEDVLLLHVDKASLPSLVQGDAQFSEGEGRGVSMVGVFDGHGGRRCSRFAAQHIPTNFYAALAEITAKKITSGDDSREALTHALRASYRMTHDDFARMARGESESSRPKTRQRLHDAIERAKTWSSMSTSNDRPTVLNHMHRSFPSNSLDNSFESVRNKMLQQRLSLGNRVWDDGSTAICCLVQGNRVIVANLGDSRAVGYVGGKVTPLTIDHKPNLPSERDRIQSAGGVVTCMMGCHRVMGMLAMSRALGDVMIEQYLSQDPDVSEIGLSDHDFVVLASDGLWDVISNQEVIQIVAGEGSKCGWSPDQLSMIANKLCMEAFRRGSMDNITVMILLAISEHVAPPQPKPERHIELPSMGKQSRHPLQRSPAANMSMNGTHTDLLRPRHDRMENATMGVGVFSRLLGEGDAVRKGLPRPSNALQAMLPAAKRSHVGATGPEKWRDGLSRRIRRGGL</sequence>
<keyword evidence="1" id="KW-0479">Metal-binding</keyword>
<dbReference type="InterPro" id="IPR001932">
    <property type="entry name" value="PPM-type_phosphatase-like_dom"/>
</dbReference>
<evidence type="ECO:0000259" key="6">
    <source>
        <dbReference type="PROSITE" id="PS51746"/>
    </source>
</evidence>
<dbReference type="InterPro" id="IPR015655">
    <property type="entry name" value="PP2C"/>
</dbReference>
<evidence type="ECO:0000256" key="3">
    <source>
        <dbReference type="ARBA" id="ARBA00022912"/>
    </source>
</evidence>
<feature type="region of interest" description="Disordered" evidence="5">
    <location>
        <begin position="393"/>
        <end position="414"/>
    </location>
</feature>
<dbReference type="InterPro" id="IPR036457">
    <property type="entry name" value="PPM-type-like_dom_sf"/>
</dbReference>
<dbReference type="SUPFAM" id="SSF81606">
    <property type="entry name" value="PP2C-like"/>
    <property type="match status" value="1"/>
</dbReference>
<keyword evidence="2 4" id="KW-0378">Hydrolase</keyword>
<evidence type="ECO:0000256" key="2">
    <source>
        <dbReference type="ARBA" id="ARBA00022801"/>
    </source>
</evidence>
<dbReference type="InterPro" id="IPR000222">
    <property type="entry name" value="PP2C_BS"/>
</dbReference>
<dbReference type="GO" id="GO:0004722">
    <property type="term" value="F:protein serine/threonine phosphatase activity"/>
    <property type="evidence" value="ECO:0007669"/>
    <property type="project" value="InterPro"/>
</dbReference>